<evidence type="ECO:0000313" key="5">
    <source>
        <dbReference type="WBParaSite" id="HDID_0000079701-mRNA-1"/>
    </source>
</evidence>
<dbReference type="EMBL" id="UYSG01000118">
    <property type="protein sequence ID" value="VDL18082.1"/>
    <property type="molecule type" value="Genomic_DNA"/>
</dbReference>
<dbReference type="STRING" id="6216.A0A0R3S999"/>
<reference evidence="5" key="1">
    <citation type="submission" date="2016-04" db="UniProtKB">
        <authorList>
            <consortium name="WormBaseParasite"/>
        </authorList>
    </citation>
    <scope>IDENTIFICATION</scope>
</reference>
<evidence type="ECO:0000313" key="3">
    <source>
        <dbReference type="EMBL" id="VDL18082.1"/>
    </source>
</evidence>
<dbReference type="InterPro" id="IPR013878">
    <property type="entry name" value="Mo25"/>
</dbReference>
<gene>
    <name evidence="3" type="ORF">HDID_LOCUS798</name>
</gene>
<dbReference type="Proteomes" id="UP000274504">
    <property type="component" value="Unassembled WGS sequence"/>
</dbReference>
<accession>A0A0R3S999</accession>
<comment type="similarity">
    <text evidence="1">Belongs to the Mo25 family.</text>
</comment>
<dbReference type="InterPro" id="IPR016024">
    <property type="entry name" value="ARM-type_fold"/>
</dbReference>
<protein>
    <submittedName>
        <fullName evidence="5">Calcium-binding protein 39-like</fullName>
    </submittedName>
</protein>
<evidence type="ECO:0000256" key="1">
    <source>
        <dbReference type="ARBA" id="ARBA00011012"/>
    </source>
</evidence>
<dbReference type="Pfam" id="PF08569">
    <property type="entry name" value="Mo25"/>
    <property type="match status" value="1"/>
</dbReference>
<dbReference type="PANTHER" id="PTHR10182:SF3">
    <property type="entry name" value="PROTEIN MO25"/>
    <property type="match status" value="1"/>
</dbReference>
<dbReference type="OrthoDB" id="609103at2759"/>
<dbReference type="GO" id="GO:0043539">
    <property type="term" value="F:protein serine/threonine kinase activator activity"/>
    <property type="evidence" value="ECO:0007669"/>
    <property type="project" value="TreeGrafter"/>
</dbReference>
<evidence type="ECO:0000256" key="2">
    <source>
        <dbReference type="SAM" id="MobiDB-lite"/>
    </source>
</evidence>
<organism evidence="5">
    <name type="scientific">Hymenolepis diminuta</name>
    <name type="common">Rat tapeworm</name>
    <dbReference type="NCBI Taxonomy" id="6216"/>
    <lineage>
        <taxon>Eukaryota</taxon>
        <taxon>Metazoa</taxon>
        <taxon>Spiralia</taxon>
        <taxon>Lophotrochozoa</taxon>
        <taxon>Platyhelminthes</taxon>
        <taxon>Cestoda</taxon>
        <taxon>Eucestoda</taxon>
        <taxon>Cyclophyllidea</taxon>
        <taxon>Hymenolepididae</taxon>
        <taxon>Hymenolepis</taxon>
    </lineage>
</organism>
<dbReference type="SUPFAM" id="SSF48371">
    <property type="entry name" value="ARM repeat"/>
    <property type="match status" value="1"/>
</dbReference>
<dbReference type="GO" id="GO:0035556">
    <property type="term" value="P:intracellular signal transduction"/>
    <property type="evidence" value="ECO:0007669"/>
    <property type="project" value="TreeGrafter"/>
</dbReference>
<feature type="region of interest" description="Disordered" evidence="2">
    <location>
        <begin position="61"/>
        <end position="80"/>
    </location>
</feature>
<dbReference type="InterPro" id="IPR011989">
    <property type="entry name" value="ARM-like"/>
</dbReference>
<dbReference type="WBParaSite" id="HDID_0000079701-mRNA-1">
    <property type="protein sequence ID" value="HDID_0000079701-mRNA-1"/>
    <property type="gene ID" value="HDID_0000079701"/>
</dbReference>
<name>A0A0R3S999_HYMDI</name>
<evidence type="ECO:0000313" key="4">
    <source>
        <dbReference type="Proteomes" id="UP000274504"/>
    </source>
</evidence>
<reference evidence="3 4" key="2">
    <citation type="submission" date="2018-11" db="EMBL/GenBank/DDBJ databases">
        <authorList>
            <consortium name="Pathogen Informatics"/>
        </authorList>
    </citation>
    <scope>NUCLEOTIDE SEQUENCE [LARGE SCALE GENOMIC DNA]</scope>
</reference>
<proteinExistence type="inferred from homology"/>
<dbReference type="PANTHER" id="PTHR10182">
    <property type="entry name" value="CALCIUM-BINDING PROTEIN 39-RELATED"/>
    <property type="match status" value="1"/>
</dbReference>
<sequence>MQLSVIMPMMPMFNKHKQPREQIAAINESLLVLDNPNKTEKDKRKAVEEISRSLNNLKEVLTDRSDGRSTGRERDTETSNLERTRISEILSEVTQEIIIRDMVPLILAHLEEIEFESCKQIVDLFAHILRKPARPFNPMVRYLLEYPEILNTLLKGYYTPETAIHFGAILRDACRSESITKVVLGSPGFYDLFIHVQGTAFDISSDAFTTLRDLLTRHKPEVADFLERNYDEFFKQYLTLLTSENYVTKRQALKLLGELLLDRHNSRIMNRYIADPENLKLMMNLLKSKEKQIAFETFHCFKVFVASPTKSRPVHMILYQNRDKLISFLQSFQTDRSEDTQFNDEKQYLIKQIRELQPLPPL</sequence>
<dbReference type="Gene3D" id="1.25.10.10">
    <property type="entry name" value="Leucine-rich Repeat Variant"/>
    <property type="match status" value="1"/>
</dbReference>
<dbReference type="AlphaFoldDB" id="A0A0R3S999"/>